<name>A0A7R9HYL4_9NEOP</name>
<keyword evidence="1" id="KW-0812">Transmembrane</keyword>
<evidence type="ECO:0000313" key="2">
    <source>
        <dbReference type="EMBL" id="CAD7440867.1"/>
    </source>
</evidence>
<sequence length="168" mass="18469">MGSLKIGNVYRYIADQIELICIIVLHGIYLIVGMVIAKLMHASKLSKAFLFLTVILSLILTLKNGIQDIFTYSALIFSSLIEQLILSAIQAYIRHNSRAESTNSHSSTGGGTQIQTHTLVNSFKDQLTLHGRKPPCHYAVPTIVLDSAVYSMLSLALNFVSCMEAQPT</sequence>
<protein>
    <submittedName>
        <fullName evidence="2">Uncharacterized protein</fullName>
    </submittedName>
</protein>
<gene>
    <name evidence="2" type="ORF">TBIB3V08_LOCUS3353</name>
</gene>
<feature type="transmembrane region" description="Helical" evidence="1">
    <location>
        <begin position="48"/>
        <end position="66"/>
    </location>
</feature>
<keyword evidence="1" id="KW-1133">Transmembrane helix</keyword>
<feature type="transmembrane region" description="Helical" evidence="1">
    <location>
        <begin position="17"/>
        <end position="36"/>
    </location>
</feature>
<evidence type="ECO:0000256" key="1">
    <source>
        <dbReference type="SAM" id="Phobius"/>
    </source>
</evidence>
<dbReference type="AlphaFoldDB" id="A0A7R9HYL4"/>
<proteinExistence type="predicted"/>
<accession>A0A7R9HYL4</accession>
<organism evidence="2">
    <name type="scientific">Timema bartmani</name>
    <dbReference type="NCBI Taxonomy" id="61472"/>
    <lineage>
        <taxon>Eukaryota</taxon>
        <taxon>Metazoa</taxon>
        <taxon>Ecdysozoa</taxon>
        <taxon>Arthropoda</taxon>
        <taxon>Hexapoda</taxon>
        <taxon>Insecta</taxon>
        <taxon>Pterygota</taxon>
        <taxon>Neoptera</taxon>
        <taxon>Polyneoptera</taxon>
        <taxon>Phasmatodea</taxon>
        <taxon>Timematodea</taxon>
        <taxon>Timematoidea</taxon>
        <taxon>Timematidae</taxon>
        <taxon>Timema</taxon>
    </lineage>
</organism>
<reference evidence="2" key="1">
    <citation type="submission" date="2020-11" db="EMBL/GenBank/DDBJ databases">
        <authorList>
            <person name="Tran Van P."/>
        </authorList>
    </citation>
    <scope>NUCLEOTIDE SEQUENCE</scope>
</reference>
<keyword evidence="1" id="KW-0472">Membrane</keyword>
<dbReference type="EMBL" id="OD565103">
    <property type="protein sequence ID" value="CAD7440867.1"/>
    <property type="molecule type" value="Genomic_DNA"/>
</dbReference>